<keyword evidence="2" id="KW-1185">Reference proteome</keyword>
<evidence type="ECO:0000313" key="2">
    <source>
        <dbReference type="Proteomes" id="UP001596413"/>
    </source>
</evidence>
<reference evidence="2" key="1">
    <citation type="journal article" date="2019" name="Int. J. Syst. Evol. Microbiol.">
        <title>The Global Catalogue of Microorganisms (GCM) 10K type strain sequencing project: providing services to taxonomists for standard genome sequencing and annotation.</title>
        <authorList>
            <consortium name="The Broad Institute Genomics Platform"/>
            <consortium name="The Broad Institute Genome Sequencing Center for Infectious Disease"/>
            <person name="Wu L."/>
            <person name="Ma J."/>
        </authorList>
    </citation>
    <scope>NUCLEOTIDE SEQUENCE [LARGE SCALE GENOMIC DNA]</scope>
    <source>
        <strain evidence="2">CGMCC 1.13681</strain>
    </source>
</reference>
<organism evidence="1 2">
    <name type="scientific">Streptomyces polyrhachis</name>
    <dbReference type="NCBI Taxonomy" id="1282885"/>
    <lineage>
        <taxon>Bacteria</taxon>
        <taxon>Bacillati</taxon>
        <taxon>Actinomycetota</taxon>
        <taxon>Actinomycetes</taxon>
        <taxon>Kitasatosporales</taxon>
        <taxon>Streptomycetaceae</taxon>
        <taxon>Streptomyces</taxon>
    </lineage>
</organism>
<dbReference type="Proteomes" id="UP001596413">
    <property type="component" value="Unassembled WGS sequence"/>
</dbReference>
<sequence>MKFSLTGSSFLKAANGTIPLTGGVDVKFNLAAKTYEGALTLNDTTGKLKLLGFIPGTADVRFVQNKPLTGTLQTNGDITADAQAWIYLPKLTALGLKIGGGAECRGNSPVDLDLAGTGFVALKGGKMAGVYQMPSLENCGIMNKFLSAFAAGGGNTMGVNLTRIP</sequence>
<dbReference type="EMBL" id="JBHSZO010000060">
    <property type="protein sequence ID" value="MFC7221325.1"/>
    <property type="molecule type" value="Genomic_DNA"/>
</dbReference>
<accession>A0ABW2GP73</accession>
<evidence type="ECO:0000313" key="1">
    <source>
        <dbReference type="EMBL" id="MFC7221325.1"/>
    </source>
</evidence>
<protein>
    <submittedName>
        <fullName evidence="1">Uncharacterized protein</fullName>
    </submittedName>
</protein>
<name>A0ABW2GP73_9ACTN</name>
<proteinExistence type="predicted"/>
<comment type="caution">
    <text evidence="1">The sequence shown here is derived from an EMBL/GenBank/DDBJ whole genome shotgun (WGS) entry which is preliminary data.</text>
</comment>
<gene>
    <name evidence="1" type="ORF">ACFQLX_24640</name>
</gene>
<dbReference type="RefSeq" id="WP_386418601.1">
    <property type="nucleotide sequence ID" value="NZ_JBHSZO010000060.1"/>
</dbReference>